<proteinExistence type="predicted"/>
<gene>
    <name evidence="1" type="ORF">ACE1CA_08165</name>
</gene>
<accession>A0ABV4WHD7</accession>
<organism evidence="1 2">
    <name type="scientific">Floridaenema evergladense BLCC-F167</name>
    <dbReference type="NCBI Taxonomy" id="3153639"/>
    <lineage>
        <taxon>Bacteria</taxon>
        <taxon>Bacillati</taxon>
        <taxon>Cyanobacteriota</taxon>
        <taxon>Cyanophyceae</taxon>
        <taxon>Oscillatoriophycideae</taxon>
        <taxon>Aerosakkonematales</taxon>
        <taxon>Aerosakkonemataceae</taxon>
        <taxon>Floridanema</taxon>
        <taxon>Floridanema evergladense</taxon>
    </lineage>
</organism>
<comment type="caution">
    <text evidence="1">The sequence shown here is derived from an EMBL/GenBank/DDBJ whole genome shotgun (WGS) entry which is preliminary data.</text>
</comment>
<dbReference type="PANTHER" id="PTHR34365:SF7">
    <property type="entry name" value="GLYCINE-RICH DOMAIN-CONTAINING PROTEIN 1"/>
    <property type="match status" value="1"/>
</dbReference>
<sequence length="179" mass="20767">MKSLSGQHTEFRQKLKSLDLGPIAYKLMHRDEGLGWTKVRTKQAIARYLMFLILIYLYPNQPIVPTAEIDQVWHQHILDTDKYAADCQMLFGEFIHHFPYYGLRGKGDRQNWQQDFARTKLLFQKHFATDIDELNKNIASGKACTLQGRATGKPSGCVLRRGNSRQQRPHVNFSFDEVV</sequence>
<dbReference type="Pfam" id="PF07173">
    <property type="entry name" value="GRDP-like"/>
    <property type="match status" value="1"/>
</dbReference>
<evidence type="ECO:0000313" key="2">
    <source>
        <dbReference type="Proteomes" id="UP001576780"/>
    </source>
</evidence>
<dbReference type="RefSeq" id="WP_413276929.1">
    <property type="nucleotide sequence ID" value="NZ_JBHFNT010000071.1"/>
</dbReference>
<keyword evidence="2" id="KW-1185">Reference proteome</keyword>
<dbReference type="PANTHER" id="PTHR34365">
    <property type="entry name" value="ENOLASE (DUF1399)"/>
    <property type="match status" value="1"/>
</dbReference>
<dbReference type="Proteomes" id="UP001576780">
    <property type="component" value="Unassembled WGS sequence"/>
</dbReference>
<dbReference type="InterPro" id="IPR009836">
    <property type="entry name" value="GRDP-like"/>
</dbReference>
<protein>
    <submittedName>
        <fullName evidence="1">Glycine-rich domain-containing protein-like</fullName>
    </submittedName>
</protein>
<evidence type="ECO:0000313" key="1">
    <source>
        <dbReference type="EMBL" id="MFB2834494.1"/>
    </source>
</evidence>
<dbReference type="EMBL" id="JBHFNT010000071">
    <property type="protein sequence ID" value="MFB2834494.1"/>
    <property type="molecule type" value="Genomic_DNA"/>
</dbReference>
<reference evidence="1 2" key="1">
    <citation type="submission" date="2024-09" db="EMBL/GenBank/DDBJ databases">
        <title>Floridaenema gen nov. (Aerosakkonemataceae, Aerosakkonematales ord. nov., Cyanobacteria) from benthic tropical and subtropical fresh waters, with the description of four new species.</title>
        <authorList>
            <person name="Moretto J.A."/>
            <person name="Berthold D.E."/>
            <person name="Lefler F.W."/>
            <person name="Huang I.-S."/>
            <person name="Laughinghouse H. IV."/>
        </authorList>
    </citation>
    <scope>NUCLEOTIDE SEQUENCE [LARGE SCALE GENOMIC DNA]</scope>
    <source>
        <strain evidence="1 2">BLCC-F167</strain>
    </source>
</reference>
<name>A0ABV4WHD7_9CYAN</name>